<organism evidence="2 3">
    <name type="scientific">Paludibaculum fermentans</name>
    <dbReference type="NCBI Taxonomy" id="1473598"/>
    <lineage>
        <taxon>Bacteria</taxon>
        <taxon>Pseudomonadati</taxon>
        <taxon>Acidobacteriota</taxon>
        <taxon>Terriglobia</taxon>
        <taxon>Bryobacterales</taxon>
        <taxon>Bryobacteraceae</taxon>
        <taxon>Paludibaculum</taxon>
    </lineage>
</organism>
<dbReference type="Pfam" id="PF06996">
    <property type="entry name" value="T6SS_TssG"/>
    <property type="match status" value="1"/>
</dbReference>
<accession>A0A7S7SKN7</accession>
<sequence length="379" mass="42402">MARKVRLRNPALKQRAAGGAPDVPSTPHVQTPSSVPASPADTGPVLPQHLLEHPQDYRFFQAARLLQLLQPESAPLGRFEDPSKEAVRFSAHQTLGYPASEIQALDVPESGQPKMAVNFLGLTGPVGELPVTYTSYITERLRAGDRTAAEFFDLFNHRLTSLFYRSWEKYHFQVPYERGEESGLSDTLLHFVGLGTPRLQNRQDIPDESLKFYAGLLSQQPRSAIAMQQILTDYFDVPVEVVQFVGSWRKLDPGSLCLLDDDPDAVPAARLGLGAVAGDEVWDQQSTMRLRIGPLTLDRYREFLPDGAAFPALRALARFISRDEYDFEVQLVLKREEAPGCLLGAEGEDAPQLSWLSWIKSKPMDRDPDDTVYRLWEVA</sequence>
<protein>
    <submittedName>
        <fullName evidence="2">Type VI secretion system baseplate subunit TssG</fullName>
    </submittedName>
</protein>
<evidence type="ECO:0000313" key="3">
    <source>
        <dbReference type="Proteomes" id="UP000593892"/>
    </source>
</evidence>
<dbReference type="EMBL" id="CP063849">
    <property type="protein sequence ID" value="QOY87621.1"/>
    <property type="molecule type" value="Genomic_DNA"/>
</dbReference>
<reference evidence="2 3" key="1">
    <citation type="submission" date="2020-10" db="EMBL/GenBank/DDBJ databases">
        <title>Complete genome sequence of Paludibaculum fermentans P105T, a facultatively anaerobic acidobacterium capable of dissimilatory Fe(III) reduction.</title>
        <authorList>
            <person name="Dedysh S.N."/>
            <person name="Beletsky A.V."/>
            <person name="Kulichevskaya I.S."/>
            <person name="Mardanov A.V."/>
            <person name="Ravin N.V."/>
        </authorList>
    </citation>
    <scope>NUCLEOTIDE SEQUENCE [LARGE SCALE GENOMIC DNA]</scope>
    <source>
        <strain evidence="2 3">P105</strain>
    </source>
</reference>
<dbReference type="RefSeq" id="WP_194449288.1">
    <property type="nucleotide sequence ID" value="NZ_CP063849.1"/>
</dbReference>
<dbReference type="AlphaFoldDB" id="A0A7S7SKN7"/>
<dbReference type="Proteomes" id="UP000593892">
    <property type="component" value="Chromosome"/>
</dbReference>
<gene>
    <name evidence="2" type="primary">tssG</name>
    <name evidence="2" type="ORF">IRI77_33530</name>
</gene>
<keyword evidence="3" id="KW-1185">Reference proteome</keyword>
<feature type="region of interest" description="Disordered" evidence="1">
    <location>
        <begin position="1"/>
        <end position="43"/>
    </location>
</feature>
<dbReference type="InterPro" id="IPR010732">
    <property type="entry name" value="T6SS_TssG-like"/>
</dbReference>
<dbReference type="PANTHER" id="PTHR35564">
    <property type="match status" value="1"/>
</dbReference>
<proteinExistence type="predicted"/>
<evidence type="ECO:0000313" key="2">
    <source>
        <dbReference type="EMBL" id="QOY87621.1"/>
    </source>
</evidence>
<name>A0A7S7SKN7_PALFE</name>
<evidence type="ECO:0000256" key="1">
    <source>
        <dbReference type="SAM" id="MobiDB-lite"/>
    </source>
</evidence>
<dbReference type="KEGG" id="pfer:IRI77_33530"/>
<dbReference type="PANTHER" id="PTHR35564:SF4">
    <property type="entry name" value="CYTOPLASMIC PROTEIN"/>
    <property type="match status" value="1"/>
</dbReference>
<dbReference type="NCBIfam" id="TIGR03347">
    <property type="entry name" value="VI_chp_1"/>
    <property type="match status" value="1"/>
</dbReference>
<feature type="compositionally biased region" description="Polar residues" evidence="1">
    <location>
        <begin position="27"/>
        <end position="36"/>
    </location>
</feature>